<dbReference type="Proteomes" id="UP000567246">
    <property type="component" value="Unassembled WGS sequence"/>
</dbReference>
<evidence type="ECO:0000256" key="5">
    <source>
        <dbReference type="ARBA" id="ARBA00023136"/>
    </source>
</evidence>
<evidence type="ECO:0000256" key="4">
    <source>
        <dbReference type="ARBA" id="ARBA00022989"/>
    </source>
</evidence>
<keyword evidence="5 6" id="KW-0472">Membrane</keyword>
<dbReference type="PANTHER" id="PTHR11101">
    <property type="entry name" value="PHOSPHATE TRANSPORTER"/>
    <property type="match status" value="1"/>
</dbReference>
<accession>A0A7W9N1J5</accession>
<keyword evidence="8" id="KW-1185">Reference proteome</keyword>
<keyword evidence="3 6" id="KW-0812">Transmembrane</keyword>
<evidence type="ECO:0000256" key="6">
    <source>
        <dbReference type="SAM" id="Phobius"/>
    </source>
</evidence>
<dbReference type="GO" id="GO:0035435">
    <property type="term" value="P:phosphate ion transmembrane transport"/>
    <property type="evidence" value="ECO:0007669"/>
    <property type="project" value="TreeGrafter"/>
</dbReference>
<keyword evidence="2" id="KW-0813">Transport</keyword>
<feature type="transmembrane region" description="Helical" evidence="6">
    <location>
        <begin position="45"/>
        <end position="68"/>
    </location>
</feature>
<dbReference type="InterPro" id="IPR001204">
    <property type="entry name" value="Phos_transporter"/>
</dbReference>
<evidence type="ECO:0000256" key="1">
    <source>
        <dbReference type="ARBA" id="ARBA00004141"/>
    </source>
</evidence>
<dbReference type="PANTHER" id="PTHR11101:SF80">
    <property type="entry name" value="PHOSPHATE TRANSPORTER"/>
    <property type="match status" value="1"/>
</dbReference>
<proteinExistence type="predicted"/>
<feature type="transmembrane region" description="Helical" evidence="6">
    <location>
        <begin position="202"/>
        <end position="221"/>
    </location>
</feature>
<keyword evidence="4 6" id="KW-1133">Transmembrane helix</keyword>
<feature type="transmembrane region" description="Helical" evidence="6">
    <location>
        <begin position="227"/>
        <end position="249"/>
    </location>
</feature>
<dbReference type="Pfam" id="PF01384">
    <property type="entry name" value="PHO4"/>
    <property type="match status" value="2"/>
</dbReference>
<feature type="transmembrane region" description="Helical" evidence="6">
    <location>
        <begin position="261"/>
        <end position="281"/>
    </location>
</feature>
<name>A0A7W9N1J5_9MICC</name>
<evidence type="ECO:0000313" key="7">
    <source>
        <dbReference type="EMBL" id="MBB5849256.1"/>
    </source>
</evidence>
<evidence type="ECO:0000256" key="2">
    <source>
        <dbReference type="ARBA" id="ARBA00022448"/>
    </source>
</evidence>
<feature type="transmembrane region" description="Helical" evidence="6">
    <location>
        <begin position="318"/>
        <end position="340"/>
    </location>
</feature>
<dbReference type="EMBL" id="JACHMW010000001">
    <property type="protein sequence ID" value="MBB5849256.1"/>
    <property type="molecule type" value="Genomic_DNA"/>
</dbReference>
<reference evidence="7 8" key="1">
    <citation type="submission" date="2020-08" db="EMBL/GenBank/DDBJ databases">
        <title>Sequencing the genomes of 1000 actinobacteria strains.</title>
        <authorList>
            <person name="Klenk H.-P."/>
        </authorList>
    </citation>
    <scope>NUCLEOTIDE SEQUENCE [LARGE SCALE GENOMIC DNA]</scope>
    <source>
        <strain evidence="7 8">DSM 17945</strain>
    </source>
</reference>
<evidence type="ECO:0000256" key="3">
    <source>
        <dbReference type="ARBA" id="ARBA00022692"/>
    </source>
</evidence>
<evidence type="ECO:0000313" key="8">
    <source>
        <dbReference type="Proteomes" id="UP000567246"/>
    </source>
</evidence>
<organism evidence="7 8">
    <name type="scientific">Micrococcus endophyticus</name>
    <dbReference type="NCBI Taxonomy" id="455343"/>
    <lineage>
        <taxon>Bacteria</taxon>
        <taxon>Bacillati</taxon>
        <taxon>Actinomycetota</taxon>
        <taxon>Actinomycetes</taxon>
        <taxon>Micrococcales</taxon>
        <taxon>Micrococcaceae</taxon>
        <taxon>Micrococcus</taxon>
    </lineage>
</organism>
<gene>
    <name evidence="7" type="ORF">HDA33_001820</name>
</gene>
<protein>
    <submittedName>
        <fullName evidence="7">PiT family inorganic phosphate transporter</fullName>
    </submittedName>
</protein>
<dbReference type="GO" id="GO:0016020">
    <property type="term" value="C:membrane"/>
    <property type="evidence" value="ECO:0007669"/>
    <property type="project" value="UniProtKB-SubCell"/>
</dbReference>
<comment type="subcellular location">
    <subcellularLocation>
        <location evidence="1">Membrane</location>
        <topology evidence="1">Multi-pass membrane protein</topology>
    </subcellularLocation>
</comment>
<dbReference type="RefSeq" id="WP_184172726.1">
    <property type="nucleotide sequence ID" value="NZ_BAABAG010000009.1"/>
</dbReference>
<feature type="transmembrane region" description="Helical" evidence="6">
    <location>
        <begin position="80"/>
        <end position="98"/>
    </location>
</feature>
<dbReference type="GO" id="GO:0005315">
    <property type="term" value="F:phosphate transmembrane transporter activity"/>
    <property type="evidence" value="ECO:0007669"/>
    <property type="project" value="InterPro"/>
</dbReference>
<dbReference type="AlphaFoldDB" id="A0A7W9N1J5"/>
<sequence>MTPGLAVVALLLCALAAMTGFRDAPNAVALPVRFRALTPRLALVMTALINAVGALLGIGLITLSVHYFTSPAVRGDVGPLAVGVTAVVAVLWGLLLWWRRLPGSTTHAVLSALAGAHLAVQLSLHDDLAGSILESVRVEVVLSLLLSPVIAWGLARLLTGPVVQVATTGTTVNVQRRARIALAVSAGAMAMGHGLQAGQRVGVLWAAVLLGSGAALSPDALTAEFVVVSVLFALAIALGTLGGAWRIAWTLTERLVRLDPLRASVAAVVPAGLLFVGSLVLHLPLSSTHTATAAIVGAGQTQTYASVRWPTVLRVGGWWLLTPVVCAALGLLGTLALLPLA</sequence>
<comment type="caution">
    <text evidence="7">The sequence shown here is derived from an EMBL/GenBank/DDBJ whole genome shotgun (WGS) entry which is preliminary data.</text>
</comment>